<protein>
    <recommendedName>
        <fullName evidence="2">Conserved hypothetical protein CHP02391 domain-containing protein</fullName>
    </recommendedName>
</protein>
<evidence type="ECO:0000313" key="4">
    <source>
        <dbReference type="Proteomes" id="UP000317715"/>
    </source>
</evidence>
<proteinExistence type="predicted"/>
<dbReference type="Pfam" id="PF09509">
    <property type="entry name" value="Hypoth_Ymh"/>
    <property type="match status" value="1"/>
</dbReference>
<organism evidence="3 4">
    <name type="scientific">Paenarthrobacter aurescens</name>
    <name type="common">Arthrobacter aurescens</name>
    <dbReference type="NCBI Taxonomy" id="43663"/>
    <lineage>
        <taxon>Bacteria</taxon>
        <taxon>Bacillati</taxon>
        <taxon>Actinomycetota</taxon>
        <taxon>Actinomycetes</taxon>
        <taxon>Micrococcales</taxon>
        <taxon>Micrococcaceae</taxon>
        <taxon>Paenarthrobacter</taxon>
    </lineage>
</organism>
<accession>A0A4Y3NCM2</accession>
<dbReference type="InterPro" id="IPR012654">
    <property type="entry name" value="CHP02391"/>
</dbReference>
<keyword evidence="4" id="KW-1185">Reference proteome</keyword>
<feature type="domain" description="Conserved hypothetical protein CHP02391" evidence="2">
    <location>
        <begin position="144"/>
        <end position="266"/>
    </location>
</feature>
<feature type="region of interest" description="Disordered" evidence="1">
    <location>
        <begin position="283"/>
        <end position="302"/>
    </location>
</feature>
<dbReference type="AlphaFoldDB" id="A0A4Y3NCM2"/>
<dbReference type="Proteomes" id="UP000317715">
    <property type="component" value="Unassembled WGS sequence"/>
</dbReference>
<gene>
    <name evidence="3" type="ORF">AAU01_09200</name>
</gene>
<reference evidence="3 4" key="1">
    <citation type="submission" date="2019-06" db="EMBL/GenBank/DDBJ databases">
        <title>Whole genome shotgun sequence of Paenarthrobacter aurescens NBRC 12136.</title>
        <authorList>
            <person name="Hosoyama A."/>
            <person name="Uohara A."/>
            <person name="Ohji S."/>
            <person name="Ichikawa N."/>
        </authorList>
    </citation>
    <scope>NUCLEOTIDE SEQUENCE [LARGE SCALE GENOMIC DNA]</scope>
    <source>
        <strain evidence="3 4">NBRC 12136</strain>
    </source>
</reference>
<evidence type="ECO:0000259" key="2">
    <source>
        <dbReference type="Pfam" id="PF09509"/>
    </source>
</evidence>
<feature type="compositionally biased region" description="Basic and acidic residues" evidence="1">
    <location>
        <begin position="292"/>
        <end position="302"/>
    </location>
</feature>
<sequence>MESRTNSDYLEFLGDRLDKFSSTFEEFMTHHVENTGFGGIAVGMAPAVLPKDGADKARVRALTDQLNHLAGALMDLSNVTQVRMTAPGAGVLDPFVNWQRMLEPKPLLDAGVVRSCCLQAAGRLEGLQAKAAALSSPNIEPSLLHPLVWAAAQRLWNDGHLRQAVAASAEAVSGQMKQLIGRNNASDTSLWQQAFAAADPQEGKPRLRWPGDVDDQDVKTMQSGLLSFAPGVNMVIRNPATHVSADFTEQDGLEQLATLSILAKFLDRCVVVSVDGVTSAAVPPEVPAPADESNRLTTREDG</sequence>
<dbReference type="EMBL" id="BJMD01000005">
    <property type="protein sequence ID" value="GEB18165.1"/>
    <property type="molecule type" value="Genomic_DNA"/>
</dbReference>
<comment type="caution">
    <text evidence="3">The sequence shown here is derived from an EMBL/GenBank/DDBJ whole genome shotgun (WGS) entry which is preliminary data.</text>
</comment>
<evidence type="ECO:0000313" key="3">
    <source>
        <dbReference type="EMBL" id="GEB18165.1"/>
    </source>
</evidence>
<evidence type="ECO:0000256" key="1">
    <source>
        <dbReference type="SAM" id="MobiDB-lite"/>
    </source>
</evidence>
<name>A0A4Y3NCM2_PAEAU</name>